<dbReference type="HOGENOM" id="CLU_2875110_0_0_2"/>
<organism evidence="1 2">
    <name type="scientific">Methanosphaerula palustris (strain ATCC BAA-1556 / DSM 19958 / E1-9c)</name>
    <dbReference type="NCBI Taxonomy" id="521011"/>
    <lineage>
        <taxon>Archaea</taxon>
        <taxon>Methanobacteriati</taxon>
        <taxon>Methanobacteriota</taxon>
        <taxon>Stenosarchaea group</taxon>
        <taxon>Methanomicrobia</taxon>
        <taxon>Methanomicrobiales</taxon>
        <taxon>Methanoregulaceae</taxon>
        <taxon>Methanosphaerula</taxon>
    </lineage>
</organism>
<accession>B8GIS5</accession>
<dbReference type="Proteomes" id="UP000002457">
    <property type="component" value="Chromosome"/>
</dbReference>
<keyword evidence="2" id="KW-1185">Reference proteome</keyword>
<reference evidence="1 2" key="1">
    <citation type="journal article" date="2015" name="Genome Announc.">
        <title>Complete Genome Sequence of Methanosphaerula palustris E1-9CT, a Hydrogenotrophic Methanogen Isolated from a Minerotrophic Fen Peatland.</title>
        <authorList>
            <person name="Cadillo-Quiroz H."/>
            <person name="Browne P."/>
            <person name="Kyrpides N."/>
            <person name="Woyke T."/>
            <person name="Goodwin L."/>
            <person name="Detter C."/>
            <person name="Yavitt J.B."/>
            <person name="Zinder S.H."/>
        </authorList>
    </citation>
    <scope>NUCLEOTIDE SEQUENCE [LARGE SCALE GENOMIC DNA]</scope>
    <source>
        <strain evidence="2">ATCC BAA-1556 / DSM 19958 / E1-9c</strain>
    </source>
</reference>
<name>B8GIS5_METPE</name>
<evidence type="ECO:0000313" key="1">
    <source>
        <dbReference type="EMBL" id="ACL16888.1"/>
    </source>
</evidence>
<proteinExistence type="predicted"/>
<sequence>MTSIVLIAIVYQNWAGHQRKKPIEFTTWCPEHKIRSIEKWEISIGFKSNRYPSRIGSIDVEGV</sequence>
<evidence type="ECO:0000313" key="2">
    <source>
        <dbReference type="Proteomes" id="UP000002457"/>
    </source>
</evidence>
<protein>
    <submittedName>
        <fullName evidence="1">Uncharacterized protein</fullName>
    </submittedName>
</protein>
<dbReference type="EMBL" id="CP001338">
    <property type="protein sequence ID" value="ACL16888.1"/>
    <property type="molecule type" value="Genomic_DNA"/>
</dbReference>
<dbReference type="STRING" id="521011.Mpal_1575"/>
<dbReference type="AlphaFoldDB" id="B8GIS5"/>
<gene>
    <name evidence="1" type="ordered locus">Mpal_1575</name>
</gene>
<dbReference type="KEGG" id="mpl:Mpal_1575"/>